<dbReference type="InterPro" id="IPR031825">
    <property type="entry name" value="RXLR"/>
</dbReference>
<reference evidence="6 7" key="1">
    <citation type="journal article" date="2006" name="Science">
        <title>Phytophthora genome sequences uncover evolutionary origins and mechanisms of pathogenesis.</title>
        <authorList>
            <person name="Tyler B.M."/>
            <person name="Tripathy S."/>
            <person name="Zhang X."/>
            <person name="Dehal P."/>
            <person name="Jiang R.H."/>
            <person name="Aerts A."/>
            <person name="Arredondo F.D."/>
            <person name="Baxter L."/>
            <person name="Bensasson D."/>
            <person name="Beynon J.L."/>
            <person name="Chapman J."/>
            <person name="Damasceno C.M."/>
            <person name="Dorrance A.E."/>
            <person name="Dou D."/>
            <person name="Dickerman A.W."/>
            <person name="Dubchak I.L."/>
            <person name="Garbelotto M."/>
            <person name="Gijzen M."/>
            <person name="Gordon S.G."/>
            <person name="Govers F."/>
            <person name="Grunwald N.J."/>
            <person name="Huang W."/>
            <person name="Ivors K.L."/>
            <person name="Jones R.W."/>
            <person name="Kamoun S."/>
            <person name="Krampis K."/>
            <person name="Lamour K.H."/>
            <person name="Lee M.K."/>
            <person name="McDonald W.H."/>
            <person name="Medina M."/>
            <person name="Meijer H.J."/>
            <person name="Nordberg E.K."/>
            <person name="Maclean D.J."/>
            <person name="Ospina-Giraldo M.D."/>
            <person name="Morris P.F."/>
            <person name="Phuntumart V."/>
            <person name="Putnam N.H."/>
            <person name="Rash S."/>
            <person name="Rose J.K."/>
            <person name="Sakihama Y."/>
            <person name="Salamov A.A."/>
            <person name="Savidor A."/>
            <person name="Scheuring C.F."/>
            <person name="Smith B.M."/>
            <person name="Sobral B.W."/>
            <person name="Terry A."/>
            <person name="Torto-Alalibo T.A."/>
            <person name="Win J."/>
            <person name="Xu Z."/>
            <person name="Zhang H."/>
            <person name="Grigoriev I.V."/>
            <person name="Rokhsar D.S."/>
            <person name="Boore J.L."/>
        </authorList>
    </citation>
    <scope>NUCLEOTIDE SEQUENCE [LARGE SCALE GENOMIC DNA]</scope>
    <source>
        <strain evidence="6 7">P6497</strain>
    </source>
</reference>
<dbReference type="GO" id="GO:0005576">
    <property type="term" value="C:extracellular region"/>
    <property type="evidence" value="ECO:0007669"/>
    <property type="project" value="UniProtKB-SubCell"/>
</dbReference>
<keyword evidence="4 5" id="KW-0732">Signal</keyword>
<dbReference type="InParanoid" id="G4ZW15"/>
<keyword evidence="7" id="KW-1185">Reference proteome</keyword>
<dbReference type="PROSITE" id="PS51257">
    <property type="entry name" value="PROKAR_LIPOPROTEIN"/>
    <property type="match status" value="1"/>
</dbReference>
<dbReference type="Proteomes" id="UP000002640">
    <property type="component" value="Unassembled WGS sequence"/>
</dbReference>
<dbReference type="GeneID" id="20640479"/>
<dbReference type="EMBL" id="JH159157">
    <property type="protein sequence ID" value="EGZ11595.1"/>
    <property type="molecule type" value="Genomic_DNA"/>
</dbReference>
<dbReference type="SMR" id="G4ZW15"/>
<proteinExistence type="inferred from homology"/>
<evidence type="ECO:0000256" key="3">
    <source>
        <dbReference type="ARBA" id="ARBA00022525"/>
    </source>
</evidence>
<sequence length="166" mass="19118">MRLGCVLLVALAAFITACDAVTTSNQVKLTPTTIDRGLGDRRLLRSNGANIDAADDEDEERAWLIDMVRNFLARNDFDMTKLSKMMDNEAYKLKMFKKWDSHKQSIANIRENMNLRNNPHFDKLLLDYLNKYQRKATKVEKVKRGNKVRPAGNRVTINDVPSVREF</sequence>
<evidence type="ECO:0000313" key="7">
    <source>
        <dbReference type="Proteomes" id="UP000002640"/>
    </source>
</evidence>
<comment type="domain">
    <text evidence="5">The RxLR-dEER motif acts to carry the protein into the host cell cytoplasm through binding to cell surface phosphatidylinositol-3-phosphate.</text>
</comment>
<evidence type="ECO:0000256" key="1">
    <source>
        <dbReference type="ARBA" id="ARBA00004613"/>
    </source>
</evidence>
<gene>
    <name evidence="6" type="primary">Avh1b-45</name>
    <name evidence="6" type="ORF">PHYSODRAFT_286807</name>
</gene>
<evidence type="ECO:0000313" key="6">
    <source>
        <dbReference type="EMBL" id="EGZ11595.1"/>
    </source>
</evidence>
<feature type="signal peptide" evidence="5">
    <location>
        <begin position="1"/>
        <end position="20"/>
    </location>
</feature>
<organism evidence="6 7">
    <name type="scientific">Phytophthora sojae (strain P6497)</name>
    <name type="common">Soybean stem and root rot agent</name>
    <name type="synonym">Phytophthora megasperma f. sp. glycines</name>
    <dbReference type="NCBI Taxonomy" id="1094619"/>
    <lineage>
        <taxon>Eukaryota</taxon>
        <taxon>Sar</taxon>
        <taxon>Stramenopiles</taxon>
        <taxon>Oomycota</taxon>
        <taxon>Peronosporomycetes</taxon>
        <taxon>Peronosporales</taxon>
        <taxon>Peronosporaceae</taxon>
        <taxon>Phytophthora</taxon>
    </lineage>
</organism>
<accession>G4ZW15</accession>
<comment type="subcellular location">
    <subcellularLocation>
        <location evidence="1 5">Secreted</location>
    </subcellularLocation>
</comment>
<comment type="similarity">
    <text evidence="2 5">Belongs to the RxLR effector family.</text>
</comment>
<keyword evidence="3 5" id="KW-0964">Secreted</keyword>
<name>G4ZW15_PHYSP</name>
<evidence type="ECO:0000256" key="5">
    <source>
        <dbReference type="RuleBase" id="RU367124"/>
    </source>
</evidence>
<comment type="function">
    <text evidence="5">Effector that suppresses plant defense responses during pathogen infection.</text>
</comment>
<evidence type="ECO:0000256" key="4">
    <source>
        <dbReference type="ARBA" id="ARBA00022729"/>
    </source>
</evidence>
<protein>
    <recommendedName>
        <fullName evidence="5">RxLR effector protein</fullName>
    </recommendedName>
</protein>
<feature type="chain" id="PRO_5028508963" description="RxLR effector protein" evidence="5">
    <location>
        <begin position="21"/>
        <end position="166"/>
    </location>
</feature>
<dbReference type="AlphaFoldDB" id="G4ZW15"/>
<evidence type="ECO:0000256" key="2">
    <source>
        <dbReference type="ARBA" id="ARBA00010400"/>
    </source>
</evidence>
<dbReference type="Pfam" id="PF16810">
    <property type="entry name" value="RXLR"/>
    <property type="match status" value="1"/>
</dbReference>
<dbReference type="RefSeq" id="XP_009531928.1">
    <property type="nucleotide sequence ID" value="XM_009533633.1"/>
</dbReference>
<dbReference type="KEGG" id="psoj:PHYSODRAFT_286807"/>